<sequence length="105" mass="12110">MESSIEEILKNICRELILQLRGNNAGNGNALIDSNLISTLHTNLDYYKKSISNDDMVSKEIVSILIYTCSRFYVQSKHSKNSDEMLKEFDSLNGKLLRIFMTEDW</sequence>
<protein>
    <submittedName>
        <fullName evidence="1">Uncharacterized protein</fullName>
    </submittedName>
</protein>
<dbReference type="RefSeq" id="WP_171656617.1">
    <property type="nucleotide sequence ID" value="NZ_WHOD01000134.1"/>
</dbReference>
<proteinExistence type="predicted"/>
<evidence type="ECO:0000313" key="1">
    <source>
        <dbReference type="EMBL" id="NOU98359.1"/>
    </source>
</evidence>
<keyword evidence="2" id="KW-1185">Reference proteome</keyword>
<dbReference type="Proteomes" id="UP000641588">
    <property type="component" value="Unassembled WGS sequence"/>
</dbReference>
<dbReference type="EMBL" id="WHOD01000134">
    <property type="protein sequence ID" value="NOU98359.1"/>
    <property type="molecule type" value="Genomic_DNA"/>
</dbReference>
<organism evidence="1 2">
    <name type="scientific">Paenibacillus foliorum</name>
    <dbReference type="NCBI Taxonomy" id="2654974"/>
    <lineage>
        <taxon>Bacteria</taxon>
        <taxon>Bacillati</taxon>
        <taxon>Bacillota</taxon>
        <taxon>Bacilli</taxon>
        <taxon>Bacillales</taxon>
        <taxon>Paenibacillaceae</taxon>
        <taxon>Paenibacillus</taxon>
    </lineage>
</organism>
<accession>A0A972GWV2</accession>
<evidence type="ECO:0000313" key="2">
    <source>
        <dbReference type="Proteomes" id="UP000641588"/>
    </source>
</evidence>
<reference evidence="1" key="1">
    <citation type="submission" date="2019-10" db="EMBL/GenBank/DDBJ databases">
        <title>Description of Paenibacillus glebae sp. nov.</title>
        <authorList>
            <person name="Carlier A."/>
            <person name="Qi S."/>
        </authorList>
    </citation>
    <scope>NUCLEOTIDE SEQUENCE</scope>
    <source>
        <strain evidence="1">LMG 31456</strain>
    </source>
</reference>
<name>A0A972GWV2_9BACL</name>
<comment type="caution">
    <text evidence="1">The sequence shown here is derived from an EMBL/GenBank/DDBJ whole genome shotgun (WGS) entry which is preliminary data.</text>
</comment>
<dbReference type="AlphaFoldDB" id="A0A972GWV2"/>
<gene>
    <name evidence="1" type="ORF">GC093_34835</name>
</gene>